<protein>
    <submittedName>
        <fullName evidence="1">Uncharacterized protein</fullName>
    </submittedName>
</protein>
<accession>A0A381UIH1</accession>
<dbReference type="EMBL" id="UINC01006518">
    <property type="protein sequence ID" value="SVA28006.1"/>
    <property type="molecule type" value="Genomic_DNA"/>
</dbReference>
<sequence>LYRFINMELNYAKEHTEQSTLYRNMLENL</sequence>
<feature type="non-terminal residue" evidence="1">
    <location>
        <position position="1"/>
    </location>
</feature>
<gene>
    <name evidence="1" type="ORF">METZ01_LOCUS80860</name>
</gene>
<dbReference type="AlphaFoldDB" id="A0A381UIH1"/>
<proteinExistence type="predicted"/>
<evidence type="ECO:0000313" key="1">
    <source>
        <dbReference type="EMBL" id="SVA28006.1"/>
    </source>
</evidence>
<name>A0A381UIH1_9ZZZZ</name>
<reference evidence="1" key="1">
    <citation type="submission" date="2018-05" db="EMBL/GenBank/DDBJ databases">
        <authorList>
            <person name="Lanie J.A."/>
            <person name="Ng W.-L."/>
            <person name="Kazmierczak K.M."/>
            <person name="Andrzejewski T.M."/>
            <person name="Davidsen T.M."/>
            <person name="Wayne K.J."/>
            <person name="Tettelin H."/>
            <person name="Glass J.I."/>
            <person name="Rusch D."/>
            <person name="Podicherti R."/>
            <person name="Tsui H.-C.T."/>
            <person name="Winkler M.E."/>
        </authorList>
    </citation>
    <scope>NUCLEOTIDE SEQUENCE</scope>
</reference>
<organism evidence="1">
    <name type="scientific">marine metagenome</name>
    <dbReference type="NCBI Taxonomy" id="408172"/>
    <lineage>
        <taxon>unclassified sequences</taxon>
        <taxon>metagenomes</taxon>
        <taxon>ecological metagenomes</taxon>
    </lineage>
</organism>